<organism evidence="1 2">
    <name type="scientific">Gossypium schwendimanii</name>
    <name type="common">Cotton</name>
    <dbReference type="NCBI Taxonomy" id="34291"/>
    <lineage>
        <taxon>Eukaryota</taxon>
        <taxon>Viridiplantae</taxon>
        <taxon>Streptophyta</taxon>
        <taxon>Embryophyta</taxon>
        <taxon>Tracheophyta</taxon>
        <taxon>Spermatophyta</taxon>
        <taxon>Magnoliopsida</taxon>
        <taxon>eudicotyledons</taxon>
        <taxon>Gunneridae</taxon>
        <taxon>Pentapetalae</taxon>
        <taxon>rosids</taxon>
        <taxon>malvids</taxon>
        <taxon>Malvales</taxon>
        <taxon>Malvaceae</taxon>
        <taxon>Malvoideae</taxon>
        <taxon>Gossypium</taxon>
    </lineage>
</organism>
<keyword evidence="2" id="KW-1185">Reference proteome</keyword>
<proteinExistence type="predicted"/>
<dbReference type="OrthoDB" id="10503677at2759"/>
<dbReference type="EMBL" id="JABFAF010000005">
    <property type="protein sequence ID" value="MBA0854871.1"/>
    <property type="molecule type" value="Genomic_DNA"/>
</dbReference>
<name>A0A7J9L851_GOSSC</name>
<accession>A0A7J9L851</accession>
<evidence type="ECO:0000313" key="2">
    <source>
        <dbReference type="Proteomes" id="UP000593576"/>
    </source>
</evidence>
<sequence>ECTITNEEVTLQLGLPIDGLVATGVVCIGGWRPICHQLLGNVPDKFSGN</sequence>
<gene>
    <name evidence="1" type="ORF">Goshw_006220</name>
</gene>
<comment type="caution">
    <text evidence="1">The sequence shown here is derived from an EMBL/GenBank/DDBJ whole genome shotgun (WGS) entry which is preliminary data.</text>
</comment>
<dbReference type="Proteomes" id="UP000593576">
    <property type="component" value="Unassembled WGS sequence"/>
</dbReference>
<evidence type="ECO:0000313" key="1">
    <source>
        <dbReference type="EMBL" id="MBA0854871.1"/>
    </source>
</evidence>
<reference evidence="1 2" key="1">
    <citation type="journal article" date="2019" name="Genome Biol. Evol.">
        <title>Insights into the evolution of the New World diploid cottons (Gossypium, subgenus Houzingenia) based on genome sequencing.</title>
        <authorList>
            <person name="Grover C.E."/>
            <person name="Arick M.A. 2nd"/>
            <person name="Thrash A."/>
            <person name="Conover J.L."/>
            <person name="Sanders W.S."/>
            <person name="Peterson D.G."/>
            <person name="Frelichowski J.E."/>
            <person name="Scheffler J.A."/>
            <person name="Scheffler B.E."/>
            <person name="Wendel J.F."/>
        </authorList>
    </citation>
    <scope>NUCLEOTIDE SEQUENCE [LARGE SCALE GENOMIC DNA]</scope>
    <source>
        <strain evidence="1">1</strain>
        <tissue evidence="1">Leaf</tissue>
    </source>
</reference>
<feature type="non-terminal residue" evidence="1">
    <location>
        <position position="1"/>
    </location>
</feature>
<dbReference type="AlphaFoldDB" id="A0A7J9L851"/>
<protein>
    <submittedName>
        <fullName evidence="1">Uncharacterized protein</fullName>
    </submittedName>
</protein>